<evidence type="ECO:0000256" key="1">
    <source>
        <dbReference type="SAM" id="SignalP"/>
    </source>
</evidence>
<evidence type="ECO:0000313" key="3">
    <source>
        <dbReference type="Proteomes" id="UP001141806"/>
    </source>
</evidence>
<organism evidence="2 3">
    <name type="scientific">Protea cynaroides</name>
    <dbReference type="NCBI Taxonomy" id="273540"/>
    <lineage>
        <taxon>Eukaryota</taxon>
        <taxon>Viridiplantae</taxon>
        <taxon>Streptophyta</taxon>
        <taxon>Embryophyta</taxon>
        <taxon>Tracheophyta</taxon>
        <taxon>Spermatophyta</taxon>
        <taxon>Magnoliopsida</taxon>
        <taxon>Proteales</taxon>
        <taxon>Proteaceae</taxon>
        <taxon>Protea</taxon>
    </lineage>
</organism>
<keyword evidence="1" id="KW-0732">Signal</keyword>
<accession>A0A9Q0HGL3</accession>
<comment type="caution">
    <text evidence="2">The sequence shown here is derived from an EMBL/GenBank/DDBJ whole genome shotgun (WGS) entry which is preliminary data.</text>
</comment>
<sequence length="140" mass="15953">MAGRVQLANSMIAAFLFTILQFIGGLNIPNEGGGLVRPSISEKWHFRKEFSSLSFSFFQNFKAGVSDFTAVCLGLDWRKKSNKPVQLILFGVFRLDSIYYLCASSCETDDYIFIIWWLSRQPLLVSDIWNAGFIFALYVI</sequence>
<dbReference type="Proteomes" id="UP001141806">
    <property type="component" value="Unassembled WGS sequence"/>
</dbReference>
<name>A0A9Q0HGL3_9MAGN</name>
<feature type="signal peptide" evidence="1">
    <location>
        <begin position="1"/>
        <end position="25"/>
    </location>
</feature>
<keyword evidence="3" id="KW-1185">Reference proteome</keyword>
<protein>
    <submittedName>
        <fullName evidence="2">Uncharacterized protein</fullName>
    </submittedName>
</protein>
<reference evidence="2" key="1">
    <citation type="journal article" date="2023" name="Plant J.">
        <title>The genome of the king protea, Protea cynaroides.</title>
        <authorList>
            <person name="Chang J."/>
            <person name="Duong T.A."/>
            <person name="Schoeman C."/>
            <person name="Ma X."/>
            <person name="Roodt D."/>
            <person name="Barker N."/>
            <person name="Li Z."/>
            <person name="Van de Peer Y."/>
            <person name="Mizrachi E."/>
        </authorList>
    </citation>
    <scope>NUCLEOTIDE SEQUENCE</scope>
    <source>
        <tissue evidence="2">Young leaves</tissue>
    </source>
</reference>
<dbReference type="AlphaFoldDB" id="A0A9Q0HGL3"/>
<gene>
    <name evidence="2" type="ORF">NE237_023596</name>
</gene>
<feature type="chain" id="PRO_5040167580" evidence="1">
    <location>
        <begin position="26"/>
        <end position="140"/>
    </location>
</feature>
<dbReference type="EMBL" id="JAMYWD010000008">
    <property type="protein sequence ID" value="KAJ4963657.1"/>
    <property type="molecule type" value="Genomic_DNA"/>
</dbReference>
<proteinExistence type="predicted"/>
<evidence type="ECO:0000313" key="2">
    <source>
        <dbReference type="EMBL" id="KAJ4963657.1"/>
    </source>
</evidence>